<organism evidence="1 2">
    <name type="scientific">Saccharolobus islandicus (strain Y.G.57.14 / Yellowstone #1)</name>
    <name type="common">Sulfolobus islandicus</name>
    <dbReference type="NCBI Taxonomy" id="439386"/>
    <lineage>
        <taxon>Archaea</taxon>
        <taxon>Thermoproteota</taxon>
        <taxon>Thermoprotei</taxon>
        <taxon>Sulfolobales</taxon>
        <taxon>Sulfolobaceae</taxon>
        <taxon>Saccharolobus</taxon>
    </lineage>
</organism>
<evidence type="ECO:0000313" key="2">
    <source>
        <dbReference type="Proteomes" id="UP000002308"/>
    </source>
</evidence>
<dbReference type="Proteomes" id="UP000002308">
    <property type="component" value="Chromosome"/>
</dbReference>
<proteinExistence type="predicted"/>
<name>C3NEH9_SACI7</name>
<protein>
    <submittedName>
        <fullName evidence="1">Uncharacterized protein</fullName>
    </submittedName>
</protein>
<accession>C3NEH9</accession>
<dbReference type="HOGENOM" id="CLU_3039238_0_0_2"/>
<dbReference type="KEGG" id="siy:YG5714_1456"/>
<dbReference type="AlphaFoldDB" id="C3NEH9"/>
<dbReference type="EMBL" id="CP001403">
    <property type="protein sequence ID" value="ACP45718.1"/>
    <property type="molecule type" value="Genomic_DNA"/>
</dbReference>
<reference evidence="1 2" key="1">
    <citation type="journal article" date="2009" name="Proc. Natl. Acad. Sci. U.S.A.">
        <title>Biogeography of the Sulfolobus islandicus pan-genome.</title>
        <authorList>
            <person name="Reno M.L."/>
            <person name="Held N.L."/>
            <person name="Fields C.J."/>
            <person name="Burke P.V."/>
            <person name="Whitaker R.J."/>
        </authorList>
    </citation>
    <scope>NUCLEOTIDE SEQUENCE [LARGE SCALE GENOMIC DNA]</scope>
    <source>
        <strain evidence="2">Y.G.57.14 / Yellowstone #1</strain>
    </source>
</reference>
<gene>
    <name evidence="1" type="ordered locus">YG5714_1456</name>
</gene>
<sequence length="60" mass="7294">MMKTFNLLLTYFLTQLYPVAPEQFRILLILLFSDDLFYLKDFLFKSIEPLINNIDLFSRR</sequence>
<evidence type="ECO:0000313" key="1">
    <source>
        <dbReference type="EMBL" id="ACP45718.1"/>
    </source>
</evidence>